<evidence type="ECO:0000313" key="7">
    <source>
        <dbReference type="Proteomes" id="UP000694427"/>
    </source>
</evidence>
<dbReference type="GO" id="GO:0046872">
    <property type="term" value="F:metal ion binding"/>
    <property type="evidence" value="ECO:0007669"/>
    <property type="project" value="UniProtKB-KW"/>
</dbReference>
<feature type="region of interest" description="Disordered" evidence="5">
    <location>
        <begin position="28"/>
        <end position="61"/>
    </location>
</feature>
<feature type="region of interest" description="Disordered" evidence="5">
    <location>
        <begin position="398"/>
        <end position="418"/>
    </location>
</feature>
<evidence type="ECO:0000256" key="5">
    <source>
        <dbReference type="SAM" id="MobiDB-lite"/>
    </source>
</evidence>
<dbReference type="Ensembl" id="ENSCCRT00010116540.1">
    <property type="protein sequence ID" value="ENSCCRP00010104874.1"/>
    <property type="gene ID" value="ENSCCRG00010046232.1"/>
</dbReference>
<proteinExistence type="inferred from homology"/>
<evidence type="ECO:0000313" key="6">
    <source>
        <dbReference type="Ensembl" id="ENSCCRP00010104874.1"/>
    </source>
</evidence>
<feature type="region of interest" description="Disordered" evidence="5">
    <location>
        <begin position="455"/>
        <end position="527"/>
    </location>
</feature>
<dbReference type="PROSITE" id="PS51746">
    <property type="entry name" value="PPM_2"/>
    <property type="match status" value="1"/>
</dbReference>
<dbReference type="CDD" id="cd00143">
    <property type="entry name" value="PP2Cc"/>
    <property type="match status" value="1"/>
</dbReference>
<dbReference type="Proteomes" id="UP000694427">
    <property type="component" value="Unplaced"/>
</dbReference>
<name>A0A8C1PCB4_CYPCA</name>
<keyword evidence="2 4" id="KW-0378">Hydrolase</keyword>
<dbReference type="SUPFAM" id="SSF81606">
    <property type="entry name" value="PP2C-like"/>
    <property type="match status" value="1"/>
</dbReference>
<dbReference type="PANTHER" id="PTHR47992">
    <property type="entry name" value="PROTEIN PHOSPHATASE"/>
    <property type="match status" value="1"/>
</dbReference>
<comment type="similarity">
    <text evidence="4">Belongs to the PP2C family.</text>
</comment>
<organism evidence="6 7">
    <name type="scientific">Cyprinus carpio</name>
    <name type="common">Common carp</name>
    <dbReference type="NCBI Taxonomy" id="7962"/>
    <lineage>
        <taxon>Eukaryota</taxon>
        <taxon>Metazoa</taxon>
        <taxon>Chordata</taxon>
        <taxon>Craniata</taxon>
        <taxon>Vertebrata</taxon>
        <taxon>Euteleostomi</taxon>
        <taxon>Actinopterygii</taxon>
        <taxon>Neopterygii</taxon>
        <taxon>Teleostei</taxon>
        <taxon>Ostariophysi</taxon>
        <taxon>Cypriniformes</taxon>
        <taxon>Cyprinidae</taxon>
        <taxon>Cyprininae</taxon>
        <taxon>Cyprinus</taxon>
    </lineage>
</organism>
<keyword evidence="1" id="KW-0479">Metal-binding</keyword>
<dbReference type="InterPro" id="IPR015655">
    <property type="entry name" value="PP2C"/>
</dbReference>
<keyword evidence="3 4" id="KW-0904">Protein phosphatase</keyword>
<reference evidence="6" key="2">
    <citation type="submission" date="2025-09" db="UniProtKB">
        <authorList>
            <consortium name="Ensembl"/>
        </authorList>
    </citation>
    <scope>IDENTIFICATION</scope>
</reference>
<reference evidence="6" key="1">
    <citation type="submission" date="2025-08" db="UniProtKB">
        <authorList>
            <consortium name="Ensembl"/>
        </authorList>
    </citation>
    <scope>IDENTIFICATION</scope>
</reference>
<evidence type="ECO:0000256" key="4">
    <source>
        <dbReference type="RuleBase" id="RU003465"/>
    </source>
</evidence>
<dbReference type="InterPro" id="IPR000222">
    <property type="entry name" value="PP2C_BS"/>
</dbReference>
<dbReference type="InterPro" id="IPR036457">
    <property type="entry name" value="PPM-type-like_dom_sf"/>
</dbReference>
<dbReference type="Gene3D" id="3.60.40.10">
    <property type="entry name" value="PPM-type phosphatase domain"/>
    <property type="match status" value="1"/>
</dbReference>
<dbReference type="InterPro" id="IPR001932">
    <property type="entry name" value="PPM-type_phosphatase-like_dom"/>
</dbReference>
<dbReference type="GO" id="GO:0004722">
    <property type="term" value="F:protein serine/threonine phosphatase activity"/>
    <property type="evidence" value="ECO:0007669"/>
    <property type="project" value="InterPro"/>
</dbReference>
<protein>
    <submittedName>
        <fullName evidence="6">Protein phosphatase, Mg2+/Mn2+ dependent, 1Da</fullName>
    </submittedName>
</protein>
<dbReference type="PROSITE" id="PS01032">
    <property type="entry name" value="PPM_1"/>
    <property type="match status" value="1"/>
</dbReference>
<dbReference type="SMART" id="SM00332">
    <property type="entry name" value="PP2Cc"/>
    <property type="match status" value="1"/>
</dbReference>
<keyword evidence="7" id="KW-1185">Reference proteome</keyword>
<dbReference type="Pfam" id="PF00481">
    <property type="entry name" value="PP2C"/>
    <property type="match status" value="1"/>
</dbReference>
<evidence type="ECO:0000256" key="2">
    <source>
        <dbReference type="ARBA" id="ARBA00022801"/>
    </source>
</evidence>
<evidence type="ECO:0000256" key="1">
    <source>
        <dbReference type="ARBA" id="ARBA00022723"/>
    </source>
</evidence>
<feature type="compositionally biased region" description="Polar residues" evidence="5">
    <location>
        <begin position="506"/>
        <end position="516"/>
    </location>
</feature>
<feature type="compositionally biased region" description="Low complexity" evidence="5">
    <location>
        <begin position="483"/>
        <end position="496"/>
    </location>
</feature>
<accession>A0A8C1PCB4</accession>
<dbReference type="AlphaFoldDB" id="A0A8C1PCB4"/>
<evidence type="ECO:0000256" key="3">
    <source>
        <dbReference type="ARBA" id="ARBA00022912"/>
    </source>
</evidence>
<sequence>MDGIFSCRASIYYDQGGRKYMEDLVTMKQDDEPREDELDAAERGEITAPAKDQNSDASIQNSIPGSITVTYVQDDEPSSTLQQASMHSSHPYKNTRRPRAVAMFAVFDGHGGPDAARFARRHLWDHIKKQRGFWSEDDDEVCAALRNGFISCHHAMWKKLPEWPKTVTGLPSTSGTTASIVVIRPVVLGVRDHPTDEFIRAVEITQDHKPDLPKERERIEGLGGSVIKKSGVNRVVWKRPRLTHNGPVRRSTVIDQIPFLAVARALGDLWSYDFYSGEFVVSPEPDTTVIKLDLKQHRYIILGSDGLWDMVSPQEAVSICQENAKPKNQKDNVSNAVLLVSHALLRWRQRMLRADNTSAIVICLEPFRTSSECLPPYETVYNLQGPKCGSVPKSCTNSLPTQGPGTQVQPIPDQQNSSCETSMIFESSPDSLTNYEDLPCNDSLENEAHCDRVPTGKRVLEDSSSPVLKKPRCNLSHSPLKESSCTSSKKQSTQSSARSGGGGNGQKQSENVQALLQQHGKATVCVC</sequence>